<dbReference type="InterPro" id="IPR036390">
    <property type="entry name" value="WH_DNA-bd_sf"/>
</dbReference>
<dbReference type="FunFam" id="1.10.10.10:FF:000017">
    <property type="entry name" value="transcription factor RFX3 isoform X1"/>
    <property type="match status" value="1"/>
</dbReference>
<dbReference type="Proteomes" id="UP000005239">
    <property type="component" value="Unassembled WGS sequence"/>
</dbReference>
<dbReference type="EnsemblMetazoa" id="PPA38847.1">
    <property type="protein sequence ID" value="PPA38847.1"/>
    <property type="gene ID" value="WBGene00277216"/>
</dbReference>
<reference evidence="8" key="2">
    <citation type="submission" date="2022-06" db="UniProtKB">
        <authorList>
            <consortium name="EnsemblMetazoa"/>
        </authorList>
    </citation>
    <scope>IDENTIFICATION</scope>
    <source>
        <strain evidence="8">PS312</strain>
    </source>
</reference>
<dbReference type="Pfam" id="PF02257">
    <property type="entry name" value="RFX_DNA_binding"/>
    <property type="match status" value="1"/>
</dbReference>
<accession>A0A8R1YXJ3</accession>
<keyword evidence="2" id="KW-0805">Transcription regulation</keyword>
<feature type="domain" description="RFX-type winged-helix" evidence="7">
    <location>
        <begin position="190"/>
        <end position="265"/>
    </location>
</feature>
<keyword evidence="5" id="KW-0539">Nucleus</keyword>
<dbReference type="InterPro" id="IPR036388">
    <property type="entry name" value="WH-like_DNA-bd_sf"/>
</dbReference>
<protein>
    <recommendedName>
        <fullName evidence="7">RFX-type winged-helix domain-containing protein</fullName>
    </recommendedName>
</protein>
<organism evidence="8 9">
    <name type="scientific">Pristionchus pacificus</name>
    <name type="common">Parasitic nematode worm</name>
    <dbReference type="NCBI Taxonomy" id="54126"/>
    <lineage>
        <taxon>Eukaryota</taxon>
        <taxon>Metazoa</taxon>
        <taxon>Ecdysozoa</taxon>
        <taxon>Nematoda</taxon>
        <taxon>Chromadorea</taxon>
        <taxon>Rhabditida</taxon>
        <taxon>Rhabditina</taxon>
        <taxon>Diplogasteromorpha</taxon>
        <taxon>Diplogasteroidea</taxon>
        <taxon>Neodiplogasteridae</taxon>
        <taxon>Pristionchus</taxon>
    </lineage>
</organism>
<sequence length="761" mass="84215">MVHDSPHGYNSPDTTMNSAFHLMPLTRVIKTEISMEDEEEVIVDDEHLLVDHEEDIITQADKQYVLLPKSGDLLHVSIDKDGVDDSLLDSASSLGAYAVSNNSGGYSSADFAMDTYTLAGNLPHAYLSYPDATYQAYYTQYPSTMPSPTSSTNYIITSNLAAASPSSEDDEERGMAGIGGQGGTRAHPETVNWLKANYEKADGSSLPRCTLYQHYIRHCKSMGIEPVNAASFGKLIRSIFDGLKTRRLGTRGNSKYHYYGIRLRPTSSLASSIQHDFPCDPPPPTRTQTKSSSNGTSSMVTRRGGVTTRSNVSPTSSTVSPPSSSTVVASTPINPSSISLAPSSTPAAPPRPAVVAAPAAATAEYQHGTVSSSEDQHKCNLGEGIVAQYTIVSTPHTQMELTAVGLTMEHALKFVEAYYQNCQDVLYAVKELRFDGVEDAWKRFWQYEEVSTGPGSITPDVKIALCSVEAVKKYITIMDFSFLQMLCDVLVPDLLAQRSQISEALNLRMRNFAKVVESIAKSSCEGAPIDVVRRKEIAARMMSQTLRKYTSLAHLSYAARQVCDSADGTSFLAEDLTRVDLAVVQEQCEWVASFRCDSDFVSHLTESFKDNLAKKKTLDEWADWMEAVVDQILAKYHDRPHDEMTKHAKAFLLNWSFFSSMVIRDLTLRSAHSFGHFHLLRLLFDEYLLYLVETKLAKAQDRPILAIRAENLLQAEDLAMFELGNVIKVELLQQGMYSDAASYLAAEHHFMHKVEEEDIDI</sequence>
<proteinExistence type="predicted"/>
<dbReference type="OrthoDB" id="10056949at2759"/>
<evidence type="ECO:0000256" key="3">
    <source>
        <dbReference type="ARBA" id="ARBA00023125"/>
    </source>
</evidence>
<dbReference type="InterPro" id="IPR057321">
    <property type="entry name" value="RFX1-4/6/8-like_BCD"/>
</dbReference>
<dbReference type="PROSITE" id="PS51526">
    <property type="entry name" value="RFX_DBD"/>
    <property type="match status" value="1"/>
</dbReference>
<evidence type="ECO:0000256" key="4">
    <source>
        <dbReference type="ARBA" id="ARBA00023163"/>
    </source>
</evidence>
<reference evidence="9" key="1">
    <citation type="journal article" date="2008" name="Nat. Genet.">
        <title>The Pristionchus pacificus genome provides a unique perspective on nematode lifestyle and parasitism.</title>
        <authorList>
            <person name="Dieterich C."/>
            <person name="Clifton S.W."/>
            <person name="Schuster L.N."/>
            <person name="Chinwalla A."/>
            <person name="Delehaunty K."/>
            <person name="Dinkelacker I."/>
            <person name="Fulton L."/>
            <person name="Fulton R."/>
            <person name="Godfrey J."/>
            <person name="Minx P."/>
            <person name="Mitreva M."/>
            <person name="Roeseler W."/>
            <person name="Tian H."/>
            <person name="Witte H."/>
            <person name="Yang S.P."/>
            <person name="Wilson R.K."/>
            <person name="Sommer R.J."/>
        </authorList>
    </citation>
    <scope>NUCLEOTIDE SEQUENCE [LARGE SCALE GENOMIC DNA]</scope>
    <source>
        <strain evidence="9">PS312</strain>
    </source>
</reference>
<evidence type="ECO:0000313" key="8">
    <source>
        <dbReference type="EnsemblMetazoa" id="PPA38847.1"/>
    </source>
</evidence>
<keyword evidence="9" id="KW-1185">Reference proteome</keyword>
<evidence type="ECO:0000256" key="2">
    <source>
        <dbReference type="ARBA" id="ARBA00023015"/>
    </source>
</evidence>
<dbReference type="InterPro" id="IPR039779">
    <property type="entry name" value="RFX-like"/>
</dbReference>
<dbReference type="PANTHER" id="PTHR12619:SF33">
    <property type="entry name" value="RFX, ISOFORM H"/>
    <property type="match status" value="1"/>
</dbReference>
<feature type="compositionally biased region" description="Polar residues" evidence="6">
    <location>
        <begin position="286"/>
        <end position="300"/>
    </location>
</feature>
<evidence type="ECO:0000256" key="1">
    <source>
        <dbReference type="ARBA" id="ARBA00004123"/>
    </source>
</evidence>
<evidence type="ECO:0000256" key="5">
    <source>
        <dbReference type="ARBA" id="ARBA00023242"/>
    </source>
</evidence>
<evidence type="ECO:0000259" key="7">
    <source>
        <dbReference type="PROSITE" id="PS51526"/>
    </source>
</evidence>
<feature type="compositionally biased region" description="Low complexity" evidence="6">
    <location>
        <begin position="306"/>
        <end position="331"/>
    </location>
</feature>
<comment type="subcellular location">
    <subcellularLocation>
        <location evidence="1">Nucleus</location>
    </subcellularLocation>
</comment>
<dbReference type="GO" id="GO:0000978">
    <property type="term" value="F:RNA polymerase II cis-regulatory region sequence-specific DNA binding"/>
    <property type="evidence" value="ECO:0000318"/>
    <property type="project" value="GO_Central"/>
</dbReference>
<evidence type="ECO:0000256" key="6">
    <source>
        <dbReference type="SAM" id="MobiDB-lite"/>
    </source>
</evidence>
<dbReference type="Pfam" id="PF25340">
    <property type="entry name" value="BCD_RFX"/>
    <property type="match status" value="1"/>
</dbReference>
<keyword evidence="4" id="KW-0804">Transcription</keyword>
<dbReference type="PANTHER" id="PTHR12619">
    <property type="entry name" value="RFX TRANSCRIPTION FACTOR FAMILY"/>
    <property type="match status" value="1"/>
</dbReference>
<dbReference type="GO" id="GO:0005634">
    <property type="term" value="C:nucleus"/>
    <property type="evidence" value="ECO:0007669"/>
    <property type="project" value="UniProtKB-SubCell"/>
</dbReference>
<dbReference type="Gene3D" id="1.10.10.10">
    <property type="entry name" value="Winged helix-like DNA-binding domain superfamily/Winged helix DNA-binding domain"/>
    <property type="match status" value="1"/>
</dbReference>
<keyword evidence="3" id="KW-0238">DNA-binding</keyword>
<dbReference type="SUPFAM" id="SSF46785">
    <property type="entry name" value="Winged helix' DNA-binding domain"/>
    <property type="match status" value="1"/>
</dbReference>
<dbReference type="InterPro" id="IPR003150">
    <property type="entry name" value="DNA-bd_RFX"/>
</dbReference>
<dbReference type="GO" id="GO:0000981">
    <property type="term" value="F:DNA-binding transcription factor activity, RNA polymerase II-specific"/>
    <property type="evidence" value="ECO:0000318"/>
    <property type="project" value="GO_Central"/>
</dbReference>
<feature type="region of interest" description="Disordered" evidence="6">
    <location>
        <begin position="163"/>
        <end position="184"/>
    </location>
</feature>
<feature type="region of interest" description="Disordered" evidence="6">
    <location>
        <begin position="271"/>
        <end position="331"/>
    </location>
</feature>
<name>A0A8R1YXJ3_PRIPA</name>
<evidence type="ECO:0000313" key="9">
    <source>
        <dbReference type="Proteomes" id="UP000005239"/>
    </source>
</evidence>
<dbReference type="AlphaFoldDB" id="A0A8R1YXJ3"/>
<gene>
    <name evidence="8" type="primary">WBGene00277216</name>
</gene>
<dbReference type="GO" id="GO:0006357">
    <property type="term" value="P:regulation of transcription by RNA polymerase II"/>
    <property type="evidence" value="ECO:0000318"/>
    <property type="project" value="GO_Central"/>
</dbReference>